<dbReference type="PANTHER" id="PTHR48104:SF30">
    <property type="entry name" value="METACASPASE-1"/>
    <property type="match status" value="1"/>
</dbReference>
<dbReference type="GO" id="GO:0006508">
    <property type="term" value="P:proteolysis"/>
    <property type="evidence" value="ECO:0007669"/>
    <property type="project" value="InterPro"/>
</dbReference>
<dbReference type="Pfam" id="PF13174">
    <property type="entry name" value="TPR_6"/>
    <property type="match status" value="1"/>
</dbReference>
<reference evidence="2 3" key="1">
    <citation type="submission" date="2019-11" db="EMBL/GenBank/DDBJ databases">
        <title>Agromyces kandeliae sp. nov., isolated from mangrove soil.</title>
        <authorList>
            <person name="Wang R."/>
        </authorList>
    </citation>
    <scope>NUCLEOTIDE SEQUENCE [LARGE SCALE GENOMIC DNA]</scope>
    <source>
        <strain evidence="2 3">JCM 11433</strain>
    </source>
</reference>
<dbReference type="Pfam" id="PF13432">
    <property type="entry name" value="TPR_16"/>
    <property type="match status" value="1"/>
</dbReference>
<dbReference type="AlphaFoldDB" id="A0A6I3M961"/>
<dbReference type="SUPFAM" id="SSF48452">
    <property type="entry name" value="TPR-like"/>
    <property type="match status" value="2"/>
</dbReference>
<dbReference type="InterPro" id="IPR019734">
    <property type="entry name" value="TPR_rpt"/>
</dbReference>
<organism evidence="2 3">
    <name type="scientific">Agromyces bracchium</name>
    <dbReference type="NCBI Taxonomy" id="88376"/>
    <lineage>
        <taxon>Bacteria</taxon>
        <taxon>Bacillati</taxon>
        <taxon>Actinomycetota</taxon>
        <taxon>Actinomycetes</taxon>
        <taxon>Micrococcales</taxon>
        <taxon>Microbacteriaceae</taxon>
        <taxon>Agromyces</taxon>
    </lineage>
</organism>
<dbReference type="GO" id="GO:0004197">
    <property type="term" value="F:cysteine-type endopeptidase activity"/>
    <property type="evidence" value="ECO:0007669"/>
    <property type="project" value="InterPro"/>
</dbReference>
<evidence type="ECO:0000313" key="2">
    <source>
        <dbReference type="EMBL" id="MTH69834.1"/>
    </source>
</evidence>
<evidence type="ECO:0000259" key="1">
    <source>
        <dbReference type="Pfam" id="PF00656"/>
    </source>
</evidence>
<name>A0A6I3M961_9MICO</name>
<dbReference type="InterPro" id="IPR029030">
    <property type="entry name" value="Caspase-like_dom_sf"/>
</dbReference>
<dbReference type="Gene3D" id="3.40.50.1460">
    <property type="match status" value="3"/>
</dbReference>
<evidence type="ECO:0000313" key="3">
    <source>
        <dbReference type="Proteomes" id="UP000433071"/>
    </source>
</evidence>
<protein>
    <recommendedName>
        <fullName evidence="1">Peptidase C14 caspase domain-containing protein</fullName>
    </recommendedName>
</protein>
<dbReference type="InterPro" id="IPR011600">
    <property type="entry name" value="Pept_C14_caspase"/>
</dbReference>
<dbReference type="PANTHER" id="PTHR48104">
    <property type="entry name" value="METACASPASE-4"/>
    <property type="match status" value="1"/>
</dbReference>
<accession>A0A6I3M961</accession>
<dbReference type="Proteomes" id="UP000433071">
    <property type="component" value="Unassembled WGS sequence"/>
</dbReference>
<dbReference type="EMBL" id="WMLB01000036">
    <property type="protein sequence ID" value="MTH69834.1"/>
    <property type="molecule type" value="Genomic_DNA"/>
</dbReference>
<dbReference type="Gene3D" id="1.25.40.10">
    <property type="entry name" value="Tetratricopeptide repeat domain"/>
    <property type="match status" value="2"/>
</dbReference>
<feature type="domain" description="Peptidase C14 caspase" evidence="1">
    <location>
        <begin position="30"/>
        <end position="271"/>
    </location>
</feature>
<feature type="domain" description="Peptidase C14 caspase" evidence="1">
    <location>
        <begin position="793"/>
        <end position="1027"/>
    </location>
</feature>
<proteinExistence type="predicted"/>
<dbReference type="InterPro" id="IPR011990">
    <property type="entry name" value="TPR-like_helical_dom_sf"/>
</dbReference>
<dbReference type="GO" id="GO:0005737">
    <property type="term" value="C:cytoplasm"/>
    <property type="evidence" value="ECO:0007669"/>
    <property type="project" value="TreeGrafter"/>
</dbReference>
<keyword evidence="3" id="KW-1185">Reference proteome</keyword>
<sequence>MTDAFRPAGGERNVAPLPVEQRFATDFDLWAIVVGISAYRDEGLNLAWARRDAEKLAELIQTPSGGGFKPEHIRLLVDAQATTAAITSALRSFLQKPKPEDMVLLYFACHGSPDPVRPNVTYLYTHDTDRKNVSGTALPMREINMSLQENLAAEKVVIIADTCHSASIADVDGVRGGGNDAEVVNTYLEKVSRAHGGVALLTSARANETAREDERWDGGHGVFTHFLLRGLQGEADGYRRPKDGIVSVGELFEYVRDNVQRETDDQQHPVIGPALFDADLPMAVSGGVDAREHVELARRLLVLGHRLDERDRYLAAAREYSAAIRLSRLAGAALPEAMLGLGRALLAADDAAGCVAAVQPLIADPLPAGGEEALLLRGVGRAKLGDVQGAKASLEQFVAASPEHEYADFARSYLTRPQQGPGHRFALLIGIDEYSYPNLANLSGCVNDVAIMERVLSSLAGADPDETVVLTNASATRAGIAAAFANLAERAAPTDTVLVQFSGHSLPDSVQNRAERGDLYLFMHDTVDAGSGVSASELHAWLQAIRSRHTTIVLDTHPHRAFLELAEREGDYRVLLASDSAQMAFETSVEFDGRLVTAGSFTTALAGELQESDPVTLTFGGLLDGVIRRLAVGGPQPESPADPDVAPSEISSLIPVLIGDRDDLVFGESDIHLWAFDFALRRTYPRETVERLRARRRRVPRGLTDALPSIEVSFARAFIERGAIEDARSVLETVATRDGPHAIEAVRLLAAAQLGGSRLRDAPTTLRVLADRIERADLRAALTEQAAQLEHTRRRALLVGIELYENGELAGVKGALNDVRLIRKALQEHCGFADDDITVLQNRKATRAAIVESFRQLADAARTEPALFYFAGNGSNDRDGIPTLVSTDGRLGEVYDIRVDELASMAKAADAANLVSIVDASFIRYLGAGGYRSVPTDLRERRPDRQRGFFDTALSGLVSVVSRLVPSLSLGKRDLAVSQLRIGSVTIYDRQAIEVSWRVAQGNLPTDPKPGAQGSLTRQLTRALTRGNAHSYRGWVESARAESVSDPLVFAEEELLDEPVFENHRVRESARTVLRKLDAEPIAEAVTILRRLIDEREKRGDWDPAGRLDLGIAWAAAGDHAASIDVLERAVSLYRDPTIMMREREHDPRADARLREAHYQLGRVLYESGTDFTKAVSELDKAAAMDPHDARARYYLGQAIRQMVERETLAKATTALIEYLQMGAPLGDEDGVREFLGSRAAPTSSSETLEPPG</sequence>
<feature type="domain" description="Peptidase C14 caspase" evidence="1">
    <location>
        <begin position="424"/>
        <end position="517"/>
    </location>
</feature>
<dbReference type="SMART" id="SM00028">
    <property type="entry name" value="TPR"/>
    <property type="match status" value="3"/>
</dbReference>
<gene>
    <name evidence="2" type="ORF">GJ743_15795</name>
</gene>
<dbReference type="Pfam" id="PF00656">
    <property type="entry name" value="Peptidase_C14"/>
    <property type="match status" value="3"/>
</dbReference>
<comment type="caution">
    <text evidence="2">The sequence shown here is derived from an EMBL/GenBank/DDBJ whole genome shotgun (WGS) entry which is preliminary data.</text>
</comment>
<dbReference type="SUPFAM" id="SSF52129">
    <property type="entry name" value="Caspase-like"/>
    <property type="match status" value="3"/>
</dbReference>
<dbReference type="InterPro" id="IPR050452">
    <property type="entry name" value="Metacaspase"/>
</dbReference>